<proteinExistence type="inferred from homology"/>
<gene>
    <name evidence="3" type="ORF">GA0070603_1647</name>
</gene>
<name>A0A1C6UI03_9ACTN</name>
<sequence>MMTDRSGAPVVVGVDGSATALDAVRVAAREAVARHRPLRVVHAFLWPVLGTPLGPVVATLPHEDLRREADKLVAEAVDEARKVDADLPVTGVARDGGAVAVLLEESRDAALLVLGHRGLGGFAELLVGSAAVGLSARADCPVLVVRGEPRADGPVMVGVDGSALSTEAIGFAFAEAAQRGADLVAVHAWLYPAPVGPGDIVPLVYDPEQLRAEEERVLAEAVAGWAERYPEVRVRRKLVAGAPAPVLVAESADAQLVVVGAHGRGSLGGLLLGSVSHAVLHHARSPLAIVRHRRGHAAS</sequence>
<reference evidence="4" key="1">
    <citation type="submission" date="2016-06" db="EMBL/GenBank/DDBJ databases">
        <authorList>
            <person name="Varghese N."/>
            <person name="Submissions Spin"/>
        </authorList>
    </citation>
    <scope>NUCLEOTIDE SEQUENCE [LARGE SCALE GENOMIC DNA]</scope>
    <source>
        <strain evidence="4">DSM 44151</strain>
    </source>
</reference>
<evidence type="ECO:0000259" key="2">
    <source>
        <dbReference type="Pfam" id="PF00582"/>
    </source>
</evidence>
<dbReference type="Gene3D" id="3.40.50.620">
    <property type="entry name" value="HUPs"/>
    <property type="match status" value="2"/>
</dbReference>
<evidence type="ECO:0000256" key="1">
    <source>
        <dbReference type="ARBA" id="ARBA00008791"/>
    </source>
</evidence>
<dbReference type="InterPro" id="IPR006015">
    <property type="entry name" value="Universal_stress_UspA"/>
</dbReference>
<dbReference type="InterPro" id="IPR014729">
    <property type="entry name" value="Rossmann-like_a/b/a_fold"/>
</dbReference>
<dbReference type="STRING" id="47854.GA0070603_1647"/>
<dbReference type="InterPro" id="IPR006016">
    <property type="entry name" value="UspA"/>
</dbReference>
<dbReference type="EMBL" id="FMIB01000002">
    <property type="protein sequence ID" value="SCL53667.1"/>
    <property type="molecule type" value="Genomic_DNA"/>
</dbReference>
<dbReference type="PRINTS" id="PR01438">
    <property type="entry name" value="UNVRSLSTRESS"/>
</dbReference>
<comment type="similarity">
    <text evidence="1">Belongs to the universal stress protein A family.</text>
</comment>
<protein>
    <submittedName>
        <fullName evidence="3">Nucleotide-binding universal stress protein, UspA family</fullName>
    </submittedName>
</protein>
<keyword evidence="4" id="KW-1185">Reference proteome</keyword>
<organism evidence="3 4">
    <name type="scientific">Micromonospora chersina</name>
    <dbReference type="NCBI Taxonomy" id="47854"/>
    <lineage>
        <taxon>Bacteria</taxon>
        <taxon>Bacillati</taxon>
        <taxon>Actinomycetota</taxon>
        <taxon>Actinomycetes</taxon>
        <taxon>Micromonosporales</taxon>
        <taxon>Micromonosporaceae</taxon>
        <taxon>Micromonospora</taxon>
    </lineage>
</organism>
<dbReference type="Proteomes" id="UP000198605">
    <property type="component" value="Unassembled WGS sequence"/>
</dbReference>
<evidence type="ECO:0000313" key="4">
    <source>
        <dbReference type="Proteomes" id="UP000198605"/>
    </source>
</evidence>
<dbReference type="PANTHER" id="PTHR46553:SF3">
    <property type="entry name" value="ADENINE NUCLEOTIDE ALPHA HYDROLASES-LIKE SUPERFAMILY PROTEIN"/>
    <property type="match status" value="1"/>
</dbReference>
<evidence type="ECO:0000313" key="3">
    <source>
        <dbReference type="EMBL" id="SCL53667.1"/>
    </source>
</evidence>
<dbReference type="PANTHER" id="PTHR46553">
    <property type="entry name" value="ADENINE NUCLEOTIDE ALPHA HYDROLASES-LIKE SUPERFAMILY PROTEIN"/>
    <property type="match status" value="1"/>
</dbReference>
<dbReference type="AlphaFoldDB" id="A0A1C6UI03"/>
<accession>A0A1C6UI03</accession>
<dbReference type="Pfam" id="PF00582">
    <property type="entry name" value="Usp"/>
    <property type="match status" value="2"/>
</dbReference>
<dbReference type="SUPFAM" id="SSF52402">
    <property type="entry name" value="Adenine nucleotide alpha hydrolases-like"/>
    <property type="match status" value="2"/>
</dbReference>
<feature type="domain" description="UspA" evidence="2">
    <location>
        <begin position="154"/>
        <end position="291"/>
    </location>
</feature>
<feature type="domain" description="UspA" evidence="2">
    <location>
        <begin position="10"/>
        <end position="146"/>
    </location>
</feature>